<organism evidence="2 3">
    <name type="scientific">Apophysomyces ossiformis</name>
    <dbReference type="NCBI Taxonomy" id="679940"/>
    <lineage>
        <taxon>Eukaryota</taxon>
        <taxon>Fungi</taxon>
        <taxon>Fungi incertae sedis</taxon>
        <taxon>Mucoromycota</taxon>
        <taxon>Mucoromycotina</taxon>
        <taxon>Mucoromycetes</taxon>
        <taxon>Mucorales</taxon>
        <taxon>Mucorineae</taxon>
        <taxon>Mucoraceae</taxon>
        <taxon>Apophysomyces</taxon>
    </lineage>
</organism>
<dbReference type="EMBL" id="JABAYA010000161">
    <property type="protein sequence ID" value="KAF7723166.1"/>
    <property type="molecule type" value="Genomic_DNA"/>
</dbReference>
<reference evidence="2" key="1">
    <citation type="submission" date="2020-01" db="EMBL/GenBank/DDBJ databases">
        <title>Genome Sequencing of Three Apophysomyces-Like Fungal Strains Confirms a Novel Fungal Genus in the Mucoromycota with divergent Burkholderia-like Endosymbiotic Bacteria.</title>
        <authorList>
            <person name="Stajich J.E."/>
            <person name="Macias A.M."/>
            <person name="Carter-House D."/>
            <person name="Lovett B."/>
            <person name="Kasson L.R."/>
            <person name="Berry K."/>
            <person name="Grigoriev I."/>
            <person name="Chang Y."/>
            <person name="Spatafora J."/>
            <person name="Kasson M.T."/>
        </authorList>
    </citation>
    <scope>NUCLEOTIDE SEQUENCE</scope>
    <source>
        <strain evidence="2">NRRL A-21654</strain>
    </source>
</reference>
<evidence type="ECO:0000313" key="2">
    <source>
        <dbReference type="EMBL" id="KAF7723166.1"/>
    </source>
</evidence>
<feature type="region of interest" description="Disordered" evidence="1">
    <location>
        <begin position="591"/>
        <end position="611"/>
    </location>
</feature>
<comment type="caution">
    <text evidence="2">The sequence shown here is derived from an EMBL/GenBank/DDBJ whole genome shotgun (WGS) entry which is preliminary data.</text>
</comment>
<feature type="compositionally biased region" description="Low complexity" evidence="1">
    <location>
        <begin position="591"/>
        <end position="600"/>
    </location>
</feature>
<keyword evidence="3" id="KW-1185">Reference proteome</keyword>
<name>A0A8H7BNV2_9FUNG</name>
<accession>A0A8H7BNV2</accession>
<dbReference type="OrthoDB" id="2278435at2759"/>
<sequence length="642" mass="74123">MYLPCLFKFTAKPKLSKKPLTVSKRNRVLEDIWNLELQVTAMEDMLESYDIAINLQPPKKKKLTSQEVQYQQEHQSSSTSTPPANSWSLVLSRKKDGLRLDTSVRTVSDIVYFLNNTIRQLLAEEVPHTALYHTDRSNAYMDVLIPILPIELMLRKMFRNAIVARQYLRDEDFGGNEVILYLKEQFIDTYFGCQLFAYPVLVRDFFKPYIKRNMNSMLANALAAAVAYSQCQHIDISNFGFSRKVFGSYVRRQARAEFESVLFDEPTLDTLMTLWFLLECTFLTLDSKQARTLTSLGWRMAILLKDTYIPILASPNEYTMEEQILAEAWRRIFYRLRYCEICMDIIYNGHVDFTVVLHAHSGVGYPEALPCERADKDIYPAVQFFRFGVQLMLLPEHPSDVGQEAKITRHRLDLGVLEETPMSHMEQMEIEMSKLWLSLPPSYRLSDGLVEYIRPERILTAPLQSMRMNYSFYLTWMNIEIRIMETPAKTDLCGASLGRLDGDRALIIVSVCVDALTQICNALYYRWPCTLELHWLVVTIDVITRLTECANEAIRKRAVNNLEVATALLHRCRHQFAGWSYSACTSPASSQTSLTSDHSSGTNDTDLTLESRPPLETDEAILFDVLHENAERYFKSQNILFY</sequence>
<evidence type="ECO:0000313" key="3">
    <source>
        <dbReference type="Proteomes" id="UP000605846"/>
    </source>
</evidence>
<protein>
    <recommendedName>
        <fullName evidence="4">Transcription factor domain-containing protein</fullName>
    </recommendedName>
</protein>
<gene>
    <name evidence="2" type="ORF">EC973_002301</name>
</gene>
<evidence type="ECO:0008006" key="4">
    <source>
        <dbReference type="Google" id="ProtNLM"/>
    </source>
</evidence>
<dbReference type="CDD" id="cd12148">
    <property type="entry name" value="fungal_TF_MHR"/>
    <property type="match status" value="1"/>
</dbReference>
<evidence type="ECO:0000256" key="1">
    <source>
        <dbReference type="SAM" id="MobiDB-lite"/>
    </source>
</evidence>
<dbReference type="Proteomes" id="UP000605846">
    <property type="component" value="Unassembled WGS sequence"/>
</dbReference>
<proteinExistence type="predicted"/>
<dbReference type="AlphaFoldDB" id="A0A8H7BNV2"/>